<evidence type="ECO:0008006" key="3">
    <source>
        <dbReference type="Google" id="ProtNLM"/>
    </source>
</evidence>
<organism evidence="1 2">
    <name type="scientific">Streptomyces nojiriensis</name>
    <dbReference type="NCBI Taxonomy" id="66374"/>
    <lineage>
        <taxon>Bacteria</taxon>
        <taxon>Bacillati</taxon>
        <taxon>Actinomycetota</taxon>
        <taxon>Actinomycetes</taxon>
        <taxon>Kitasatosporales</taxon>
        <taxon>Streptomycetaceae</taxon>
        <taxon>Streptomyces</taxon>
    </lineage>
</organism>
<evidence type="ECO:0000313" key="1">
    <source>
        <dbReference type="EMBL" id="GHI72850.1"/>
    </source>
</evidence>
<accession>A0ABQ3SXJ2</accession>
<comment type="caution">
    <text evidence="1">The sequence shown here is derived from an EMBL/GenBank/DDBJ whole genome shotgun (WGS) entry which is preliminary data.</text>
</comment>
<protein>
    <recommendedName>
        <fullName evidence="3">PqqD family protein</fullName>
    </recommendedName>
</protein>
<dbReference type="RefSeq" id="WP_189748072.1">
    <property type="nucleotide sequence ID" value="NZ_BMRL01000034.1"/>
</dbReference>
<gene>
    <name evidence="1" type="ORF">Snoj_67680</name>
</gene>
<evidence type="ECO:0000313" key="2">
    <source>
        <dbReference type="Proteomes" id="UP000613974"/>
    </source>
</evidence>
<reference evidence="2" key="1">
    <citation type="submission" date="2023-07" db="EMBL/GenBank/DDBJ databases">
        <title>Whole genome shotgun sequence of Streptomyces nojiriensis NBRC 13794.</title>
        <authorList>
            <person name="Komaki H."/>
            <person name="Tamura T."/>
        </authorList>
    </citation>
    <scope>NUCLEOTIDE SEQUENCE [LARGE SCALE GENOMIC DNA]</scope>
    <source>
        <strain evidence="2">NBRC 13794</strain>
    </source>
</reference>
<name>A0ABQ3SXJ2_9ACTN</name>
<keyword evidence="2" id="KW-1185">Reference proteome</keyword>
<dbReference type="Proteomes" id="UP000613974">
    <property type="component" value="Unassembled WGS sequence"/>
</dbReference>
<dbReference type="EMBL" id="BNEC01000005">
    <property type="protein sequence ID" value="GHI72850.1"/>
    <property type="molecule type" value="Genomic_DNA"/>
</dbReference>
<sequence length="104" mass="11612">MSSFSLLDFFRKAPDLRLREVPEWGSLLVYTPAHPDIHYLDARSWLLFELCDGRSGTELLAEFRESVPDGTSPEQSETAVVEALKTLDEKGLITRTAADVTSVV</sequence>
<proteinExistence type="predicted"/>
<dbReference type="GeneID" id="95591083"/>